<proteinExistence type="predicted"/>
<dbReference type="AlphaFoldDB" id="A0A0E9NQX8"/>
<dbReference type="EMBL" id="BACD03000064">
    <property type="protein sequence ID" value="GAO52282.1"/>
    <property type="molecule type" value="Genomic_DNA"/>
</dbReference>
<dbReference type="Proteomes" id="UP000033140">
    <property type="component" value="Unassembled WGS sequence"/>
</dbReference>
<sequence length="287" mass="30954">MSLRRISRKHLVSTTRLGDDGGELVDLSLGTAERTEPVLGKLAGTLVLGVAEQLNDTAFVGGETIELMYAVGTCITDVVRKCSPNRGKRQGPSAQCHTPLIQSIENHPSRPDFSESFEIIPSGSACPRQKMRQSTSQSNNAPQVGFPPVMSKMSASRRENEQSVSRRRCNNRELKVEDIPSNLPNQVPDERSPLGQSTLSAGRAGTGVTGGDLVAAVDADGEACRAMASHPPIHPHPAPNSLSKQDQRILLVKHNRKHTALNFLSHCIEIVVLESIGFLPSSLCLTE</sequence>
<comment type="caution">
    <text evidence="2">The sequence shown here is derived from an EMBL/GenBank/DDBJ whole genome shotgun (WGS) entry which is preliminary data.</text>
</comment>
<evidence type="ECO:0000256" key="1">
    <source>
        <dbReference type="SAM" id="MobiDB-lite"/>
    </source>
</evidence>
<evidence type="ECO:0000313" key="3">
    <source>
        <dbReference type="Proteomes" id="UP000033140"/>
    </source>
</evidence>
<accession>A0A0E9NQX8</accession>
<feature type="region of interest" description="Disordered" evidence="1">
    <location>
        <begin position="125"/>
        <end position="206"/>
    </location>
</feature>
<name>A0A0E9NQX8_SAICN</name>
<protein>
    <submittedName>
        <fullName evidence="2">Uncharacterized protein</fullName>
    </submittedName>
</protein>
<gene>
    <name evidence="2" type="ORF">G7K_6362-t1</name>
</gene>
<reference evidence="2 3" key="3">
    <citation type="journal article" date="2015" name="Genome Announc.">
        <title>Draft Genome Sequence of the Archiascomycetous Yeast Saitoella complicata.</title>
        <authorList>
            <person name="Yamauchi K."/>
            <person name="Kondo S."/>
            <person name="Hamamoto M."/>
            <person name="Takahashi Y."/>
            <person name="Ogura Y."/>
            <person name="Hayashi T."/>
            <person name="Nishida H."/>
        </authorList>
    </citation>
    <scope>NUCLEOTIDE SEQUENCE [LARGE SCALE GENOMIC DNA]</scope>
    <source>
        <strain evidence="2 3">NRRL Y-17804</strain>
    </source>
</reference>
<reference evidence="2 3" key="2">
    <citation type="journal article" date="2014" name="J. Gen. Appl. Microbiol.">
        <title>The early diverging ascomycetous budding yeast Saitoella complicata has three histone deacetylases belonging to the Clr6, Hos2, and Rpd3 lineages.</title>
        <authorList>
            <person name="Nishida H."/>
            <person name="Matsumoto T."/>
            <person name="Kondo S."/>
            <person name="Hamamoto M."/>
            <person name="Yoshikawa H."/>
        </authorList>
    </citation>
    <scope>NUCLEOTIDE SEQUENCE [LARGE SCALE GENOMIC DNA]</scope>
    <source>
        <strain evidence="2 3">NRRL Y-17804</strain>
    </source>
</reference>
<reference evidence="2 3" key="1">
    <citation type="journal article" date="2011" name="J. Gen. Appl. Microbiol.">
        <title>Draft genome sequencing of the enigmatic yeast Saitoella complicata.</title>
        <authorList>
            <person name="Nishida H."/>
            <person name="Hamamoto M."/>
            <person name="Sugiyama J."/>
        </authorList>
    </citation>
    <scope>NUCLEOTIDE SEQUENCE [LARGE SCALE GENOMIC DNA]</scope>
    <source>
        <strain evidence="2 3">NRRL Y-17804</strain>
    </source>
</reference>
<evidence type="ECO:0000313" key="2">
    <source>
        <dbReference type="EMBL" id="GAO52282.1"/>
    </source>
</evidence>
<feature type="compositionally biased region" description="Polar residues" evidence="1">
    <location>
        <begin position="132"/>
        <end position="142"/>
    </location>
</feature>
<organism evidence="2 3">
    <name type="scientific">Saitoella complicata (strain BCRC 22490 / CBS 7301 / JCM 7358 / NBRC 10748 / NRRL Y-17804)</name>
    <dbReference type="NCBI Taxonomy" id="698492"/>
    <lineage>
        <taxon>Eukaryota</taxon>
        <taxon>Fungi</taxon>
        <taxon>Dikarya</taxon>
        <taxon>Ascomycota</taxon>
        <taxon>Taphrinomycotina</taxon>
        <taxon>Taphrinomycotina incertae sedis</taxon>
        <taxon>Saitoella</taxon>
    </lineage>
</organism>
<keyword evidence="3" id="KW-1185">Reference proteome</keyword>